<gene>
    <name evidence="1" type="ORF">A7U60_g1548</name>
</gene>
<reference evidence="1" key="1">
    <citation type="submission" date="2016-06" db="EMBL/GenBank/DDBJ databases">
        <title>Draft Genome sequence of the fungus Inonotus baumii.</title>
        <authorList>
            <person name="Zhu H."/>
            <person name="Lin W."/>
        </authorList>
    </citation>
    <scope>NUCLEOTIDE SEQUENCE</scope>
    <source>
        <strain evidence="1">821</strain>
    </source>
</reference>
<accession>A0A9Q5NBK1</accession>
<protein>
    <recommendedName>
        <fullName evidence="3">BTB domain-containing protein</fullName>
    </recommendedName>
</protein>
<dbReference type="AlphaFoldDB" id="A0A9Q5NBK1"/>
<dbReference type="OrthoDB" id="3265815at2759"/>
<evidence type="ECO:0000313" key="1">
    <source>
        <dbReference type="EMBL" id="OCB91201.1"/>
    </source>
</evidence>
<evidence type="ECO:0008006" key="3">
    <source>
        <dbReference type="Google" id="ProtNLM"/>
    </source>
</evidence>
<organism evidence="1 2">
    <name type="scientific">Sanghuangporus baumii</name>
    <name type="common">Phellinus baumii</name>
    <dbReference type="NCBI Taxonomy" id="108892"/>
    <lineage>
        <taxon>Eukaryota</taxon>
        <taxon>Fungi</taxon>
        <taxon>Dikarya</taxon>
        <taxon>Basidiomycota</taxon>
        <taxon>Agaricomycotina</taxon>
        <taxon>Agaricomycetes</taxon>
        <taxon>Hymenochaetales</taxon>
        <taxon>Hymenochaetaceae</taxon>
        <taxon>Sanghuangporus</taxon>
    </lineage>
</organism>
<comment type="caution">
    <text evidence="1">The sequence shown here is derived from an EMBL/GenBank/DDBJ whole genome shotgun (WGS) entry which is preliminary data.</text>
</comment>
<keyword evidence="2" id="KW-1185">Reference proteome</keyword>
<evidence type="ECO:0000313" key="2">
    <source>
        <dbReference type="Proteomes" id="UP000757232"/>
    </source>
</evidence>
<dbReference type="EMBL" id="LNZH02000101">
    <property type="protein sequence ID" value="OCB91201.1"/>
    <property type="molecule type" value="Genomic_DNA"/>
</dbReference>
<name>A0A9Q5NBK1_SANBA</name>
<dbReference type="Proteomes" id="UP000757232">
    <property type="component" value="Unassembled WGS sequence"/>
</dbReference>
<sequence length="347" mass="37926">MDDVIDVGFSDFTSDWEKAIRIDDKMPGLELDSSDTSNASSDSDRGFSPCAVLTPPDSQVSSPVVDNKLEGNTCISVSTTFFPQSDGDLATDVIILTCDSVFFYVNSKRLISASRNGFNSHLPIARENADSDPILNLAEASAVMNILLHSIYDMSFAHYYPSLADLSAAVAACKVYGLPLKKYVAPGAPLYQSLLSYAPTNPLDVYALAASNDLPDLAITTSSHLLSFQLPTLTDEMAMRIGPVYLKKLFFLHLGRIDALKRLLVVPPPPHAPTQICDFTEQKAVTRAWSLATAYLTWEARPDLSASTIESTLQPLAEHLACDQCRTTLLGRIREVAVQWSMVKRTI</sequence>
<proteinExistence type="predicted"/>